<keyword evidence="5 7" id="KW-1133">Transmembrane helix</keyword>
<comment type="similarity">
    <text evidence="2">Belongs to the bacterial sugar transferase family.</text>
</comment>
<organism evidence="9 10">
    <name type="scientific">Zoogloea ramigera</name>
    <dbReference type="NCBI Taxonomy" id="350"/>
    <lineage>
        <taxon>Bacteria</taxon>
        <taxon>Pseudomonadati</taxon>
        <taxon>Pseudomonadota</taxon>
        <taxon>Betaproteobacteria</taxon>
        <taxon>Rhodocyclales</taxon>
        <taxon>Zoogloeaceae</taxon>
        <taxon>Zoogloea</taxon>
    </lineage>
</organism>
<feature type="transmembrane region" description="Helical" evidence="7">
    <location>
        <begin position="49"/>
        <end position="68"/>
    </location>
</feature>
<gene>
    <name evidence="9" type="ORF">ZRA01_08390</name>
</gene>
<feature type="transmembrane region" description="Helical" evidence="7">
    <location>
        <begin position="80"/>
        <end position="102"/>
    </location>
</feature>
<dbReference type="PANTHER" id="PTHR30576:SF21">
    <property type="entry name" value="UDP-GLUCOSE:UNDECAPRENYL-PHOSPHATE GLUCOSE-1-PHOSPHATE TRANSFERASE"/>
    <property type="match status" value="1"/>
</dbReference>
<evidence type="ECO:0000313" key="10">
    <source>
        <dbReference type="Proteomes" id="UP000318422"/>
    </source>
</evidence>
<dbReference type="Pfam" id="PF13727">
    <property type="entry name" value="CoA_binding_3"/>
    <property type="match status" value="1"/>
</dbReference>
<evidence type="ECO:0000256" key="7">
    <source>
        <dbReference type="SAM" id="Phobius"/>
    </source>
</evidence>
<dbReference type="SUPFAM" id="SSF51735">
    <property type="entry name" value="NAD(P)-binding Rossmann-fold domains"/>
    <property type="match status" value="1"/>
</dbReference>
<dbReference type="NCBIfam" id="TIGR03025">
    <property type="entry name" value="EPS_sugtrans"/>
    <property type="match status" value="1"/>
</dbReference>
<keyword evidence="10" id="KW-1185">Reference proteome</keyword>
<dbReference type="EMBL" id="BJNV01000010">
    <property type="protein sequence ID" value="GEC94766.1"/>
    <property type="molecule type" value="Genomic_DNA"/>
</dbReference>
<dbReference type="InterPro" id="IPR003362">
    <property type="entry name" value="Bact_transf"/>
</dbReference>
<evidence type="ECO:0000256" key="1">
    <source>
        <dbReference type="ARBA" id="ARBA00004141"/>
    </source>
</evidence>
<feature type="transmembrane region" description="Helical" evidence="7">
    <location>
        <begin position="278"/>
        <end position="299"/>
    </location>
</feature>
<evidence type="ECO:0000313" key="9">
    <source>
        <dbReference type="EMBL" id="GEC94766.1"/>
    </source>
</evidence>
<dbReference type="GO" id="GO:0016020">
    <property type="term" value="C:membrane"/>
    <property type="evidence" value="ECO:0007669"/>
    <property type="project" value="UniProtKB-SubCell"/>
</dbReference>
<sequence>MQVAIDRQASGLKPHLSLVSLFEALLDPIAFSGSLLAVAALHGVAGDPAYVVLAVTVFLLAQPSPMRIDSGLRALYRGSWVKALMVFSGLALAGLATGYGKAYDSRVLLGWFILGPLASALLRHAAHALTPLVMARAGYFRHAVIVGASPAGLAVADRIERSRSTGKRLLGFFDDRQPERHARGGIECLGRIRELADYVHSHAVDVIYIALPMSNQPRILQLLDELRDTTVSIYFVPDLFMTDLIQARMDDLGGVPVVAVCETPFTGLNAVVKQAFDFVAAAMILVLISPLMVAIAIAVKATSAGPVLFRQHRYGLDGERILVYKFRSMTVCENGDRITQAQANDRRVTPLGAFLRRSSLDELPQFINVLQGRMSIVGPRPHAVAHNETYRKLIKGYMVRHKVRPGITGWAQVNGCRGETETLDKMKRRIDYDLEYLRHWSFGLDLRIILRTVGLMHKDPNAY</sequence>
<dbReference type="InterPro" id="IPR036291">
    <property type="entry name" value="NAD(P)-bd_dom_sf"/>
</dbReference>
<comment type="caution">
    <text evidence="9">The sequence shown here is derived from an EMBL/GenBank/DDBJ whole genome shotgun (WGS) entry which is preliminary data.</text>
</comment>
<feature type="domain" description="Bacterial sugar transferase" evidence="8">
    <location>
        <begin position="273"/>
        <end position="455"/>
    </location>
</feature>
<accession>A0A4Y4CR47</accession>
<dbReference type="AlphaFoldDB" id="A0A4Y4CR47"/>
<keyword evidence="6 7" id="KW-0472">Membrane</keyword>
<dbReference type="GO" id="GO:0009242">
    <property type="term" value="P:colanic acid biosynthetic process"/>
    <property type="evidence" value="ECO:0007669"/>
    <property type="project" value="TreeGrafter"/>
</dbReference>
<dbReference type="Proteomes" id="UP000318422">
    <property type="component" value="Unassembled WGS sequence"/>
</dbReference>
<dbReference type="GO" id="GO:0089702">
    <property type="term" value="F:undecaprenyl-phosphate glucose phosphotransferase activity"/>
    <property type="evidence" value="ECO:0007669"/>
    <property type="project" value="TreeGrafter"/>
</dbReference>
<keyword evidence="4 7" id="KW-0812">Transmembrane</keyword>
<dbReference type="Pfam" id="PF02397">
    <property type="entry name" value="Bac_transf"/>
    <property type="match status" value="1"/>
</dbReference>
<dbReference type="InterPro" id="IPR017473">
    <property type="entry name" value="Undecaprenyl-P_gluc_Ptfrase"/>
</dbReference>
<dbReference type="RefSeq" id="WP_141349633.1">
    <property type="nucleotide sequence ID" value="NZ_BJNV01000010.1"/>
</dbReference>
<evidence type="ECO:0000256" key="4">
    <source>
        <dbReference type="ARBA" id="ARBA00022692"/>
    </source>
</evidence>
<evidence type="ECO:0000256" key="2">
    <source>
        <dbReference type="ARBA" id="ARBA00006464"/>
    </source>
</evidence>
<keyword evidence="3 9" id="KW-0808">Transferase</keyword>
<feature type="transmembrane region" description="Helical" evidence="7">
    <location>
        <begin position="108"/>
        <end position="126"/>
    </location>
</feature>
<evidence type="ECO:0000256" key="6">
    <source>
        <dbReference type="ARBA" id="ARBA00023136"/>
    </source>
</evidence>
<dbReference type="NCBIfam" id="TIGR03023">
    <property type="entry name" value="WcaJ_sugtrans"/>
    <property type="match status" value="1"/>
</dbReference>
<evidence type="ECO:0000256" key="3">
    <source>
        <dbReference type="ARBA" id="ARBA00022679"/>
    </source>
</evidence>
<dbReference type="InterPro" id="IPR017475">
    <property type="entry name" value="EPS_sugar_tfrase"/>
</dbReference>
<comment type="subcellular location">
    <subcellularLocation>
        <location evidence="1">Membrane</location>
        <topology evidence="1">Multi-pass membrane protein</topology>
    </subcellularLocation>
</comment>
<name>A0A4Y4CR47_ZOORA</name>
<dbReference type="OrthoDB" id="9808602at2"/>
<dbReference type="PANTHER" id="PTHR30576">
    <property type="entry name" value="COLANIC BIOSYNTHESIS UDP-GLUCOSE LIPID CARRIER TRANSFERASE"/>
    <property type="match status" value="1"/>
</dbReference>
<dbReference type="Gene3D" id="3.40.50.720">
    <property type="entry name" value="NAD(P)-binding Rossmann-like Domain"/>
    <property type="match status" value="1"/>
</dbReference>
<evidence type="ECO:0000259" key="8">
    <source>
        <dbReference type="Pfam" id="PF02397"/>
    </source>
</evidence>
<reference evidence="9 10" key="1">
    <citation type="submission" date="2019-06" db="EMBL/GenBank/DDBJ databases">
        <title>Whole genome shotgun sequence of Zoogloea ramigera NBRC 15342.</title>
        <authorList>
            <person name="Hosoyama A."/>
            <person name="Uohara A."/>
            <person name="Ohji S."/>
            <person name="Ichikawa N."/>
        </authorList>
    </citation>
    <scope>NUCLEOTIDE SEQUENCE [LARGE SCALE GENOMIC DNA]</scope>
    <source>
        <strain evidence="9 10">NBRC 15342</strain>
    </source>
</reference>
<proteinExistence type="inferred from homology"/>
<evidence type="ECO:0000256" key="5">
    <source>
        <dbReference type="ARBA" id="ARBA00022989"/>
    </source>
</evidence>
<protein>
    <submittedName>
        <fullName evidence="9">Undecaprenyl-phosphate glucose phosphotransferase</fullName>
    </submittedName>
</protein>